<evidence type="ECO:0000256" key="1">
    <source>
        <dbReference type="ARBA" id="ARBA00007074"/>
    </source>
</evidence>
<evidence type="ECO:0000313" key="7">
    <source>
        <dbReference type="Proteomes" id="UP001523216"/>
    </source>
</evidence>
<accession>A0ABT0Y228</accession>
<evidence type="ECO:0000256" key="4">
    <source>
        <dbReference type="ARBA" id="ARBA00022807"/>
    </source>
</evidence>
<dbReference type="Proteomes" id="UP001523216">
    <property type="component" value="Unassembled WGS sequence"/>
</dbReference>
<evidence type="ECO:0000259" key="5">
    <source>
        <dbReference type="PROSITE" id="PS51935"/>
    </source>
</evidence>
<reference evidence="6 7" key="1">
    <citation type="submission" date="2022-06" db="EMBL/GenBank/DDBJ databases">
        <title>Actinoplanes abujensis sp. nov., isolated from Nigerian arid soil.</title>
        <authorList>
            <person name="Ding P."/>
        </authorList>
    </citation>
    <scope>NUCLEOTIDE SEQUENCE [LARGE SCALE GENOMIC DNA]</scope>
    <source>
        <strain evidence="7">TRM88002</strain>
    </source>
</reference>
<feature type="domain" description="NlpC/P60" evidence="5">
    <location>
        <begin position="177"/>
        <end position="343"/>
    </location>
</feature>
<comment type="similarity">
    <text evidence="1">Belongs to the peptidase C40 family.</text>
</comment>
<gene>
    <name evidence="6" type="ORF">LXN57_17720</name>
</gene>
<proteinExistence type="inferred from homology"/>
<keyword evidence="4" id="KW-0788">Thiol protease</keyword>
<dbReference type="Pfam" id="PF00877">
    <property type="entry name" value="NLPC_P60"/>
    <property type="match status" value="1"/>
</dbReference>
<dbReference type="InterPro" id="IPR038765">
    <property type="entry name" value="Papain-like_cys_pep_sf"/>
</dbReference>
<dbReference type="InterPro" id="IPR000064">
    <property type="entry name" value="NLP_P60_dom"/>
</dbReference>
<comment type="caution">
    <text evidence="6">The sequence shown here is derived from an EMBL/GenBank/DDBJ whole genome shotgun (WGS) entry which is preliminary data.</text>
</comment>
<name>A0ABT0Y228_9ACTN</name>
<keyword evidence="7" id="KW-1185">Reference proteome</keyword>
<organism evidence="6 7">
    <name type="scientific">Paractinoplanes hotanensis</name>
    <dbReference type="NCBI Taxonomy" id="2906497"/>
    <lineage>
        <taxon>Bacteria</taxon>
        <taxon>Bacillati</taxon>
        <taxon>Actinomycetota</taxon>
        <taxon>Actinomycetes</taxon>
        <taxon>Micromonosporales</taxon>
        <taxon>Micromonosporaceae</taxon>
        <taxon>Paractinoplanes</taxon>
    </lineage>
</organism>
<dbReference type="PROSITE" id="PS51935">
    <property type="entry name" value="NLPC_P60"/>
    <property type="match status" value="1"/>
</dbReference>
<sequence>MNRNSAGIAAAGVALLIGVGVVTFGGSRLATAQQREISIGGSVQAAQAPALQQYVVKRRPAPNRTEVLTKQGQLVAVMTDGTRTAHLQGPRRTFAEARFTSAKIITTEYVRLAPRSWTPAAVNEPWFATWLTKAVADRSPDILAIAFEYTYGAAPKKDKNGRQYSGDASFGPLSDIDPDGRAENSDFYDYLGSRWEFVDGKDEKPSATHILSLDCSGFLRMVYGYRSGYPLLGGNDKGPGLPRRALAMAANGPGVQLMPNTGKRATDIDRLMPGDILLFNAGPVQNKHIEHSGMYLGIDDQGHRRFISSRSQANGPTMGDLHGESILDGSGYWATRLRTARRI</sequence>
<dbReference type="RefSeq" id="WP_251799268.1">
    <property type="nucleotide sequence ID" value="NZ_JAMQOL010000022.1"/>
</dbReference>
<evidence type="ECO:0000256" key="3">
    <source>
        <dbReference type="ARBA" id="ARBA00022801"/>
    </source>
</evidence>
<evidence type="ECO:0000256" key="2">
    <source>
        <dbReference type="ARBA" id="ARBA00022670"/>
    </source>
</evidence>
<dbReference type="Gene3D" id="3.90.1720.10">
    <property type="entry name" value="endopeptidase domain like (from Nostoc punctiforme)"/>
    <property type="match status" value="1"/>
</dbReference>
<keyword evidence="3" id="KW-0378">Hydrolase</keyword>
<protein>
    <submittedName>
        <fullName evidence="6">C40 family peptidase</fullName>
    </submittedName>
</protein>
<evidence type="ECO:0000313" key="6">
    <source>
        <dbReference type="EMBL" id="MCM4079414.1"/>
    </source>
</evidence>
<keyword evidence="2" id="KW-0645">Protease</keyword>
<dbReference type="SUPFAM" id="SSF54001">
    <property type="entry name" value="Cysteine proteinases"/>
    <property type="match status" value="1"/>
</dbReference>
<dbReference type="EMBL" id="JAMQOL010000022">
    <property type="protein sequence ID" value="MCM4079414.1"/>
    <property type="molecule type" value="Genomic_DNA"/>
</dbReference>